<keyword evidence="4" id="KW-0805">Transcription regulation</keyword>
<dbReference type="SUPFAM" id="SSF47954">
    <property type="entry name" value="Cyclin-like"/>
    <property type="match status" value="2"/>
</dbReference>
<dbReference type="Proteomes" id="UP000245829">
    <property type="component" value="Unassembled WGS sequence"/>
</dbReference>
<sequence>MPILQKITKENVFCNYCHASKLVTDEVTGEIACSNCGYVILENTEERGREHRLISDTGDTARTGPGLTLKRHDQGLNTVIGIQNKDAVGKPLSSKTTQMFDRLRKWDSRSQTKNSADRNLRFALQEFDKVQSKLGLSDTVIERASLFYRKAIERNLIRGRTVKSIAAACLYASCRDLGHNRTLIEIANQFLINRKEIARAYRILFRELGFVVSIADPIKSITKIASKMNVSEKTIRKAVQILDAAQDARITAGKNPEIIAATVIYAASIITGESMSQTAIAEAAGTSTVSIRNRIQEFKAKLGLFSTIN</sequence>
<evidence type="ECO:0000313" key="8">
    <source>
        <dbReference type="Proteomes" id="UP000245829"/>
    </source>
</evidence>
<protein>
    <recommendedName>
        <fullName evidence="2">Transcription initiation factor IIB</fullName>
    </recommendedName>
</protein>
<evidence type="ECO:0000259" key="6">
    <source>
        <dbReference type="SMART" id="SM00385"/>
    </source>
</evidence>
<evidence type="ECO:0000256" key="5">
    <source>
        <dbReference type="ARBA" id="ARBA00023163"/>
    </source>
</evidence>
<evidence type="ECO:0000256" key="3">
    <source>
        <dbReference type="ARBA" id="ARBA00022737"/>
    </source>
</evidence>
<evidence type="ECO:0000313" key="7">
    <source>
        <dbReference type="EMBL" id="GBH33645.1"/>
    </source>
</evidence>
<keyword evidence="5" id="KW-0804">Transcription</keyword>
<dbReference type="RefSeq" id="WP_109876310.1">
    <property type="nucleotide sequence ID" value="NZ_AP026695.1"/>
</dbReference>
<dbReference type="GO" id="GO:0003743">
    <property type="term" value="F:translation initiation factor activity"/>
    <property type="evidence" value="ECO:0007669"/>
    <property type="project" value="UniProtKB-KW"/>
</dbReference>
<feature type="domain" description="Cyclin-like" evidence="6">
    <location>
        <begin position="125"/>
        <end position="206"/>
    </location>
</feature>
<dbReference type="GO" id="GO:0017025">
    <property type="term" value="F:TBP-class protein binding"/>
    <property type="evidence" value="ECO:0007669"/>
    <property type="project" value="InterPro"/>
</dbReference>
<dbReference type="Pfam" id="PF00382">
    <property type="entry name" value="TFIIB"/>
    <property type="match status" value="2"/>
</dbReference>
<dbReference type="InterPro" id="IPR000812">
    <property type="entry name" value="TFIIB"/>
</dbReference>
<dbReference type="PANTHER" id="PTHR11618">
    <property type="entry name" value="TRANSCRIPTION INITIATION FACTOR IIB-RELATED"/>
    <property type="match status" value="1"/>
</dbReference>
<gene>
    <name evidence="7" type="primary">tfb_3</name>
    <name evidence="7" type="ORF">NZNM25_04360</name>
</gene>
<dbReference type="AlphaFoldDB" id="A0A2S2KQB5"/>
<organism evidence="7 8">
    <name type="scientific">Nitrosopumilus zosterae</name>
    <dbReference type="NCBI Taxonomy" id="718286"/>
    <lineage>
        <taxon>Archaea</taxon>
        <taxon>Nitrososphaerota</taxon>
        <taxon>Nitrososphaeria</taxon>
        <taxon>Nitrosopumilales</taxon>
        <taxon>Nitrosopumilaceae</taxon>
        <taxon>Nitrosopumilus</taxon>
    </lineage>
</organism>
<dbReference type="InterPro" id="IPR036915">
    <property type="entry name" value="Cyclin-like_sf"/>
</dbReference>
<name>A0A2S2KQB5_9ARCH</name>
<dbReference type="InterPro" id="IPR013763">
    <property type="entry name" value="Cyclin-like_dom"/>
</dbReference>
<dbReference type="PANTHER" id="PTHR11618:SF13">
    <property type="entry name" value="TRANSCRIPTION INITIATION FACTOR IIB"/>
    <property type="match status" value="1"/>
</dbReference>
<comment type="caution">
    <text evidence="7">The sequence shown here is derived from an EMBL/GenBank/DDBJ whole genome shotgun (WGS) entry which is preliminary data.</text>
</comment>
<accession>A0A2S2KQB5</accession>
<dbReference type="FunFam" id="1.10.472.170:FF:000001">
    <property type="entry name" value="Transcription initiation factor IIB"/>
    <property type="match status" value="1"/>
</dbReference>
<dbReference type="GeneID" id="76209785"/>
<dbReference type="InterPro" id="IPR023486">
    <property type="entry name" value="TFIIB_CS"/>
</dbReference>
<dbReference type="PROSITE" id="PS00782">
    <property type="entry name" value="TFIIB"/>
    <property type="match status" value="1"/>
</dbReference>
<dbReference type="InterPro" id="IPR013150">
    <property type="entry name" value="TFIIB_cyclin"/>
</dbReference>
<dbReference type="Gene3D" id="1.10.472.10">
    <property type="entry name" value="Cyclin-like"/>
    <property type="match status" value="1"/>
</dbReference>
<reference evidence="7 8" key="1">
    <citation type="submission" date="2018-05" db="EMBL/GenBank/DDBJ databases">
        <title>genome sequencing of Nitrosopumilus sp. NM25.</title>
        <authorList>
            <person name="Mori K."/>
            <person name="Nakagawa T."/>
        </authorList>
    </citation>
    <scope>NUCLEOTIDE SEQUENCE [LARGE SCALE GENOMIC DNA]</scope>
    <source>
        <strain evidence="7 8">NM25</strain>
    </source>
</reference>
<keyword evidence="7" id="KW-0648">Protein biosynthesis</keyword>
<keyword evidence="3" id="KW-0677">Repeat</keyword>
<dbReference type="EMBL" id="BGKI01000002">
    <property type="protein sequence ID" value="GBH33645.1"/>
    <property type="molecule type" value="Genomic_DNA"/>
</dbReference>
<keyword evidence="8" id="KW-1185">Reference proteome</keyword>
<dbReference type="PRINTS" id="PR00685">
    <property type="entry name" value="TIFACTORIIB"/>
</dbReference>
<proteinExistence type="inferred from homology"/>
<evidence type="ECO:0000256" key="1">
    <source>
        <dbReference type="ARBA" id="ARBA00010857"/>
    </source>
</evidence>
<dbReference type="GO" id="GO:0097550">
    <property type="term" value="C:transcription preinitiation complex"/>
    <property type="evidence" value="ECO:0007669"/>
    <property type="project" value="TreeGrafter"/>
</dbReference>
<evidence type="ECO:0000256" key="4">
    <source>
        <dbReference type="ARBA" id="ARBA00023015"/>
    </source>
</evidence>
<dbReference type="SUPFAM" id="SSF57783">
    <property type="entry name" value="Zinc beta-ribbon"/>
    <property type="match status" value="1"/>
</dbReference>
<feature type="domain" description="Cyclin-like" evidence="6">
    <location>
        <begin position="219"/>
        <end position="300"/>
    </location>
</feature>
<dbReference type="OrthoDB" id="7429at2157"/>
<evidence type="ECO:0000256" key="2">
    <source>
        <dbReference type="ARBA" id="ARBA00013932"/>
    </source>
</evidence>
<comment type="similarity">
    <text evidence="1">Belongs to the TFIIB family.</text>
</comment>
<dbReference type="GO" id="GO:0070897">
    <property type="term" value="P:transcription preinitiation complex assembly"/>
    <property type="evidence" value="ECO:0007669"/>
    <property type="project" value="InterPro"/>
</dbReference>
<keyword evidence="7" id="KW-0396">Initiation factor</keyword>
<dbReference type="Gene3D" id="1.10.472.170">
    <property type="match status" value="1"/>
</dbReference>
<dbReference type="SMART" id="SM00385">
    <property type="entry name" value="CYCLIN"/>
    <property type="match status" value="2"/>
</dbReference>